<feature type="compositionally biased region" description="Low complexity" evidence="3">
    <location>
        <begin position="249"/>
        <end position="263"/>
    </location>
</feature>
<evidence type="ECO:0000256" key="1">
    <source>
        <dbReference type="ARBA" id="ARBA00005519"/>
    </source>
</evidence>
<feature type="region of interest" description="Disordered" evidence="3">
    <location>
        <begin position="248"/>
        <end position="267"/>
    </location>
</feature>
<dbReference type="Gene3D" id="3.90.1200.10">
    <property type="match status" value="1"/>
</dbReference>
<feature type="domain" description="Aminoglycoside phosphotransferase" evidence="4">
    <location>
        <begin position="315"/>
        <end position="543"/>
    </location>
</feature>
<dbReference type="InterPro" id="IPR002594">
    <property type="entry name" value="GH12"/>
</dbReference>
<dbReference type="SUPFAM" id="SSF56112">
    <property type="entry name" value="Protein kinase-like (PK-like)"/>
    <property type="match status" value="1"/>
</dbReference>
<accession>A0A3S5CXC9</accession>
<dbReference type="Gene3D" id="2.60.120.180">
    <property type="match status" value="1"/>
</dbReference>
<protein>
    <submittedName>
        <fullName evidence="5">B163deb0-ef7a-4aad-928e-4e6017d31d04</fullName>
    </submittedName>
</protein>
<dbReference type="PANTHER" id="PTHR34002">
    <property type="entry name" value="BLR1656 PROTEIN"/>
    <property type="match status" value="1"/>
</dbReference>
<keyword evidence="2" id="KW-0624">Polysaccharide degradation</keyword>
<dbReference type="GO" id="GO:0000272">
    <property type="term" value="P:polysaccharide catabolic process"/>
    <property type="evidence" value="ECO:0007669"/>
    <property type="project" value="UniProtKB-KW"/>
</dbReference>
<evidence type="ECO:0000256" key="2">
    <source>
        <dbReference type="RuleBase" id="RU361163"/>
    </source>
</evidence>
<dbReference type="InterPro" id="IPR013319">
    <property type="entry name" value="GH11/12"/>
</dbReference>
<dbReference type="Pfam" id="PF01636">
    <property type="entry name" value="APH"/>
    <property type="match status" value="1"/>
</dbReference>
<keyword evidence="2" id="KW-0378">Hydrolase</keyword>
<name>A0A3S5CXC9_9PEZI</name>
<proteinExistence type="inferred from homology"/>
<dbReference type="PANTHER" id="PTHR34002:SF10">
    <property type="entry name" value="PUTATIVE-RELATED"/>
    <property type="match status" value="1"/>
</dbReference>
<dbReference type="Pfam" id="PF01670">
    <property type="entry name" value="Glyco_hydro_12"/>
    <property type="match status" value="1"/>
</dbReference>
<dbReference type="SUPFAM" id="SSF49899">
    <property type="entry name" value="Concanavalin A-like lectins/glucanases"/>
    <property type="match status" value="1"/>
</dbReference>
<evidence type="ECO:0000313" key="5">
    <source>
        <dbReference type="EMBL" id="SPQ23862.1"/>
    </source>
</evidence>
<dbReference type="AlphaFoldDB" id="A0A3S5CXC9"/>
<dbReference type="InterPro" id="IPR011009">
    <property type="entry name" value="Kinase-like_dom_sf"/>
</dbReference>
<organism evidence="5 6">
    <name type="scientific">Thermothielavioides terrestris</name>
    <dbReference type="NCBI Taxonomy" id="2587410"/>
    <lineage>
        <taxon>Eukaryota</taxon>
        <taxon>Fungi</taxon>
        <taxon>Dikarya</taxon>
        <taxon>Ascomycota</taxon>
        <taxon>Pezizomycotina</taxon>
        <taxon>Sordariomycetes</taxon>
        <taxon>Sordariomycetidae</taxon>
        <taxon>Sordariales</taxon>
        <taxon>Chaetomiaceae</taxon>
        <taxon>Thermothielavioides</taxon>
    </lineage>
</organism>
<sequence>MQLALVLSPALADAASMLQRHSLQRKDAEVATLCGQYSSWSGDGYNANNNNWGEDSATSGSQCTYVDSSSSSGVAWHTTWTWEGGSGDVKSYAYAGRVVDRGHTISSISSMQTQVSWSYNDTDITATNVAYDFFTSEDPDHSTSSGDYELMIWLARYGGATPLGSMNDTVTIAGQTWDFYVGGHNGEMAVYTFAASSTITSFSGDAKDFFDYVTEHQGFPASTQHLLVFQVGSEATTGGPTTFTVSHFSASSPNMPPSSTSSSRGDDIDSETFGPLAAIPEASLVRLASNIARRVLQTPSSSGGKLVRRISGSYNIVHVLDLGGVKLVVRVPATGWGSGMTATAAQALKSQVATLRLIRRSTSIPVPEVYGWDPTSDNEIGAPYVCMSFLPGKRVSDIWFDDSGPLPRDELRRAILANLARTMAQFSELRFDKLGSVTEDEAGAITIGPVFDYQVNGDGSLRVEASGPYTSASEYLRSRLMLREGNVWARAETKVMHALMRSWPDLDPEDGFVLCPPDFDSQNILVDEAGTITGIIDWDLAHTVPRRLGYCRYPGWITRDWDPLMYGWPKMADSEDSPEALAQYRAYYNDEMGKALDWQGDWKFTEKSHITEAVWIAALNRINRLEICRKFVQVSVGPGVDALDVLYDIGESRCSEEDWAALEASFRTLLN</sequence>
<gene>
    <name evidence="5" type="ORF">TT172_LOCUS6281</name>
</gene>
<dbReference type="EMBL" id="OUUZ01000011">
    <property type="protein sequence ID" value="SPQ23862.1"/>
    <property type="molecule type" value="Genomic_DNA"/>
</dbReference>
<keyword evidence="2" id="KW-0119">Carbohydrate metabolism</keyword>
<evidence type="ECO:0000259" key="4">
    <source>
        <dbReference type="Pfam" id="PF01636"/>
    </source>
</evidence>
<keyword evidence="2" id="KW-0326">Glycosidase</keyword>
<dbReference type="InterPro" id="IPR013320">
    <property type="entry name" value="ConA-like_dom_sf"/>
</dbReference>
<dbReference type="Proteomes" id="UP000289323">
    <property type="component" value="Unassembled WGS sequence"/>
</dbReference>
<dbReference type="InterPro" id="IPR002575">
    <property type="entry name" value="Aminoglycoside_PTrfase"/>
</dbReference>
<reference evidence="5 6" key="1">
    <citation type="submission" date="2018-04" db="EMBL/GenBank/DDBJ databases">
        <authorList>
            <person name="Huttner S."/>
            <person name="Dainat J."/>
        </authorList>
    </citation>
    <scope>NUCLEOTIDE SEQUENCE [LARGE SCALE GENOMIC DNA]</scope>
</reference>
<comment type="similarity">
    <text evidence="1 2">Belongs to the glycosyl hydrolase 12 (cellulase H) family.</text>
</comment>
<dbReference type="GO" id="GO:0008810">
    <property type="term" value="F:cellulase activity"/>
    <property type="evidence" value="ECO:0007669"/>
    <property type="project" value="InterPro"/>
</dbReference>
<evidence type="ECO:0000313" key="6">
    <source>
        <dbReference type="Proteomes" id="UP000289323"/>
    </source>
</evidence>
<evidence type="ECO:0000256" key="3">
    <source>
        <dbReference type="SAM" id="MobiDB-lite"/>
    </source>
</evidence>